<keyword evidence="5" id="KW-1185">Reference proteome</keyword>
<reference evidence="4 5" key="1">
    <citation type="submission" date="2020-08" db="EMBL/GenBank/DDBJ databases">
        <title>Genomic Encyclopedia of Type Strains, Phase III (KMG-III): the genomes of soil and plant-associated and newly described type strains.</title>
        <authorList>
            <person name="Whitman W."/>
        </authorList>
    </citation>
    <scope>NUCLEOTIDE SEQUENCE [LARGE SCALE GENOMIC DNA]</scope>
    <source>
        <strain evidence="4 5">CECT 8712</strain>
    </source>
</reference>
<proteinExistence type="predicted"/>
<gene>
    <name evidence="4" type="ORF">FHS13_001777</name>
</gene>
<keyword evidence="2 4" id="KW-0808">Transferase</keyword>
<comment type="caution">
    <text evidence="4">The sequence shown here is derived from an EMBL/GenBank/DDBJ whole genome shotgun (WGS) entry which is preliminary data.</text>
</comment>
<organism evidence="4 5">
    <name type="scientific">Nocardiopsis algeriensis</name>
    <dbReference type="NCBI Taxonomy" id="1478215"/>
    <lineage>
        <taxon>Bacteria</taxon>
        <taxon>Bacillati</taxon>
        <taxon>Actinomycetota</taxon>
        <taxon>Actinomycetes</taxon>
        <taxon>Streptosporangiales</taxon>
        <taxon>Nocardiopsidaceae</taxon>
        <taxon>Nocardiopsis</taxon>
    </lineage>
</organism>
<dbReference type="Gene3D" id="3.40.50.2000">
    <property type="entry name" value="Glycogen Phosphorylase B"/>
    <property type="match status" value="2"/>
</dbReference>
<dbReference type="InterPro" id="IPR001296">
    <property type="entry name" value="Glyco_trans_1"/>
</dbReference>
<feature type="domain" description="Glycosyl transferase family 1" evidence="3">
    <location>
        <begin position="157"/>
        <end position="329"/>
    </location>
</feature>
<evidence type="ECO:0000313" key="4">
    <source>
        <dbReference type="EMBL" id="MBB6119826.1"/>
    </source>
</evidence>
<dbReference type="Pfam" id="PF00534">
    <property type="entry name" value="Glycos_transf_1"/>
    <property type="match status" value="1"/>
</dbReference>
<evidence type="ECO:0000256" key="1">
    <source>
        <dbReference type="ARBA" id="ARBA00022676"/>
    </source>
</evidence>
<dbReference type="PANTHER" id="PTHR12526:SF510">
    <property type="entry name" value="D-INOSITOL 3-PHOSPHATE GLYCOSYLTRANSFERASE"/>
    <property type="match status" value="1"/>
</dbReference>
<dbReference type="AlphaFoldDB" id="A0A841IRC8"/>
<sequence>MTVFAVPPDTVPSGGNTYDRRLAEALTQLGRPVHRRELPGAWPRPGPEGTAALQHLLAAQPDGAAVLLDGLVACGVPQVLHPHAARLHLAVIVHLPLAEGAHDPAEAAELDTLERAALECARTVVATSGWAARHLARRHGLELPAVVVPGTDPAPAAAPGDGSRLLCVASLSRHKGHEVLLEALASAADLPWSCVCAGPDGGLSASLSGSGGSRASLLREQARRLGIGGRVSFPGTLTPAALEDAYAGADLFVLPTHGETYGMVITEALARGLPVLTSRVGGVPEALGRDREGSLPGMLVPPGDPAALARELRRWLTDGRLRARLRRSALLRREDLTGWEEAARETAALLDREETR</sequence>
<dbReference type="RefSeq" id="WP_184290323.1">
    <property type="nucleotide sequence ID" value="NZ_JACHJO010000005.1"/>
</dbReference>
<keyword evidence="1" id="KW-0328">Glycosyltransferase</keyword>
<evidence type="ECO:0000256" key="2">
    <source>
        <dbReference type="ARBA" id="ARBA00022679"/>
    </source>
</evidence>
<dbReference type="EMBL" id="JACHJO010000005">
    <property type="protein sequence ID" value="MBB6119826.1"/>
    <property type="molecule type" value="Genomic_DNA"/>
</dbReference>
<dbReference type="CDD" id="cd03801">
    <property type="entry name" value="GT4_PimA-like"/>
    <property type="match status" value="1"/>
</dbReference>
<dbReference type="GO" id="GO:0016757">
    <property type="term" value="F:glycosyltransferase activity"/>
    <property type="evidence" value="ECO:0007669"/>
    <property type="project" value="UniProtKB-KW"/>
</dbReference>
<dbReference type="SUPFAM" id="SSF53756">
    <property type="entry name" value="UDP-Glycosyltransferase/glycogen phosphorylase"/>
    <property type="match status" value="1"/>
</dbReference>
<protein>
    <submittedName>
        <fullName evidence="4">Glycosyltransferase involved in cell wall biosynthesis</fullName>
    </submittedName>
</protein>
<name>A0A841IRC8_9ACTN</name>
<accession>A0A841IRC8</accession>
<dbReference type="Proteomes" id="UP000536604">
    <property type="component" value="Unassembled WGS sequence"/>
</dbReference>
<evidence type="ECO:0000313" key="5">
    <source>
        <dbReference type="Proteomes" id="UP000536604"/>
    </source>
</evidence>
<evidence type="ECO:0000259" key="3">
    <source>
        <dbReference type="Pfam" id="PF00534"/>
    </source>
</evidence>
<dbReference type="PANTHER" id="PTHR12526">
    <property type="entry name" value="GLYCOSYLTRANSFERASE"/>
    <property type="match status" value="1"/>
</dbReference>